<dbReference type="InterPro" id="IPR051236">
    <property type="entry name" value="HAT_RTT109-like"/>
</dbReference>
<comment type="similarity">
    <text evidence="1">Belongs to the AIM6 family.</text>
</comment>
<keyword evidence="4" id="KW-0812">Transmembrane</keyword>
<evidence type="ECO:0000256" key="4">
    <source>
        <dbReference type="SAM" id="Phobius"/>
    </source>
</evidence>
<protein>
    <recommendedName>
        <fullName evidence="2">Altered inheritance of mitochondria protein 6</fullName>
    </recommendedName>
</protein>
<keyword evidence="4" id="KW-1133">Transmembrane helix</keyword>
<dbReference type="GO" id="GO:0008081">
    <property type="term" value="F:phosphoric diester hydrolase activity"/>
    <property type="evidence" value="ECO:0007669"/>
    <property type="project" value="InterPro"/>
</dbReference>
<keyword evidence="4" id="KW-0472">Membrane</keyword>
<accession>A0A7H9HSR1</accession>
<gene>
    <name evidence="5" type="ORF">HG537_0C00390</name>
</gene>
<dbReference type="InterPro" id="IPR017946">
    <property type="entry name" value="PLC-like_Pdiesterase_TIM-brl"/>
</dbReference>
<dbReference type="PANTHER" id="PTHR31571:SF1">
    <property type="entry name" value="ALTERED INHERITANCE OF MITOCHONDRIA PROTEIN 6"/>
    <property type="match status" value="1"/>
</dbReference>
<dbReference type="Proteomes" id="UP000510647">
    <property type="component" value="Chromosome 3"/>
</dbReference>
<name>A0A7H9HSR1_9SACH</name>
<organism evidence="5 6">
    <name type="scientific">Torulaspora globosa</name>
    <dbReference type="NCBI Taxonomy" id="48254"/>
    <lineage>
        <taxon>Eukaryota</taxon>
        <taxon>Fungi</taxon>
        <taxon>Dikarya</taxon>
        <taxon>Ascomycota</taxon>
        <taxon>Saccharomycotina</taxon>
        <taxon>Saccharomycetes</taxon>
        <taxon>Saccharomycetales</taxon>
        <taxon>Saccharomycetaceae</taxon>
        <taxon>Torulaspora</taxon>
    </lineage>
</organism>
<dbReference type="EMBL" id="CP059269">
    <property type="protein sequence ID" value="QLQ79392.1"/>
    <property type="molecule type" value="Genomic_DNA"/>
</dbReference>
<dbReference type="PANTHER" id="PTHR31571">
    <property type="entry name" value="ALTERED INHERITANCE OF MITOCHONDRIA PROTEIN 6"/>
    <property type="match status" value="1"/>
</dbReference>
<dbReference type="AlphaFoldDB" id="A0A7H9HSR1"/>
<dbReference type="OrthoDB" id="4153866at2759"/>
<dbReference type="GO" id="GO:0006629">
    <property type="term" value="P:lipid metabolic process"/>
    <property type="evidence" value="ECO:0007669"/>
    <property type="project" value="InterPro"/>
</dbReference>
<keyword evidence="3" id="KW-0732">Signal</keyword>
<feature type="transmembrane region" description="Helical" evidence="4">
    <location>
        <begin position="22"/>
        <end position="43"/>
    </location>
</feature>
<evidence type="ECO:0000256" key="2">
    <source>
        <dbReference type="ARBA" id="ARBA00014286"/>
    </source>
</evidence>
<reference evidence="5 6" key="1">
    <citation type="submission" date="2020-06" db="EMBL/GenBank/DDBJ databases">
        <title>The yeast mating-type switching endonuclease HO is a domesticated member of an unorthodox homing genetic element family.</title>
        <authorList>
            <person name="Coughlan A.Y."/>
            <person name="Lombardi L."/>
            <person name="Braun-Galleani S."/>
            <person name="Martos A.R."/>
            <person name="Galeote V."/>
            <person name="Bigey F."/>
            <person name="Dequin S."/>
            <person name="Byrne K.P."/>
            <person name="Wolfe K.H."/>
        </authorList>
    </citation>
    <scope>NUCLEOTIDE SEQUENCE [LARGE SCALE GENOMIC DNA]</scope>
    <source>
        <strain evidence="5 6">CBS2947</strain>
    </source>
</reference>
<dbReference type="SUPFAM" id="SSF51695">
    <property type="entry name" value="PLC-like phosphodiesterases"/>
    <property type="match status" value="1"/>
</dbReference>
<evidence type="ECO:0000313" key="6">
    <source>
        <dbReference type="Proteomes" id="UP000510647"/>
    </source>
</evidence>
<evidence type="ECO:0000313" key="5">
    <source>
        <dbReference type="EMBL" id="QLQ79392.1"/>
    </source>
</evidence>
<sequence>METAREPAVGWRVWELIDKNMLCFKAWVLVLVMYLVAVCTLLSPGVRTKEVSFLAELEKRDVDGSGQCVDNLGVSGSELLRLFRKHLVKVVERRGGDEPARVSPYYDSFTEYLFQNGEGAGCSPHRSVVAKLTSGVQPIPVHSHNDYWRSLPLFEAIAYGASSVEADVWIVPDVERAGEKALAVAHSRTYVDPVYRTLDSLYTTPLLRMLDQVNCDETGDANGVFFDSPETTLYLFIDFKSADRGLIYQLLMEKYLKPIIDKDYLTYFDMQQGKFVWRQITVVFTGDFPNDLGVIDRDLKRGYFGDGKRYVTLESNIMDQSLTIRNTSVMAAASFSKMLERCGSSEVKVIWRGRLARSEIQCLRSMIKTTQEAGIRTRIWGLPNWPLRTVKKLWSQVIEDLHSDVLNVDDLHLASRRF</sequence>
<keyword evidence="6" id="KW-1185">Reference proteome</keyword>
<proteinExistence type="inferred from homology"/>
<evidence type="ECO:0000256" key="3">
    <source>
        <dbReference type="ARBA" id="ARBA00022729"/>
    </source>
</evidence>
<evidence type="ECO:0000256" key="1">
    <source>
        <dbReference type="ARBA" id="ARBA00008858"/>
    </source>
</evidence>